<dbReference type="RefSeq" id="WP_344168700.1">
    <property type="nucleotide sequence ID" value="NZ_BAAARY010000003.1"/>
</dbReference>
<dbReference type="SUPFAM" id="SSF47384">
    <property type="entry name" value="Homodimeric domain of signal transducing histidine kinase"/>
    <property type="match status" value="1"/>
</dbReference>
<dbReference type="InterPro" id="IPR050351">
    <property type="entry name" value="BphY/WalK/GraS-like"/>
</dbReference>
<dbReference type="InterPro" id="IPR035965">
    <property type="entry name" value="PAS-like_dom_sf"/>
</dbReference>
<organism evidence="22 23">
    <name type="scientific">Pilimelia columellifera subsp. columellifera</name>
    <dbReference type="NCBI Taxonomy" id="706583"/>
    <lineage>
        <taxon>Bacteria</taxon>
        <taxon>Bacillati</taxon>
        <taxon>Actinomycetota</taxon>
        <taxon>Actinomycetes</taxon>
        <taxon>Micromonosporales</taxon>
        <taxon>Micromonosporaceae</taxon>
        <taxon>Pilimelia</taxon>
    </lineage>
</organism>
<proteinExistence type="predicted"/>
<evidence type="ECO:0000256" key="4">
    <source>
        <dbReference type="ARBA" id="ARBA00012438"/>
    </source>
</evidence>
<dbReference type="InterPro" id="IPR003661">
    <property type="entry name" value="HisK_dim/P_dom"/>
</dbReference>
<dbReference type="Pfam" id="PF02518">
    <property type="entry name" value="HATPase_c"/>
    <property type="match status" value="1"/>
</dbReference>
<dbReference type="InterPro" id="IPR000014">
    <property type="entry name" value="PAS"/>
</dbReference>
<feature type="coiled-coil region" evidence="15">
    <location>
        <begin position="315"/>
        <end position="342"/>
    </location>
</feature>
<dbReference type="SUPFAM" id="SSF55785">
    <property type="entry name" value="PYP-like sensor domain (PAS domain)"/>
    <property type="match status" value="1"/>
</dbReference>
<feature type="region of interest" description="Disordered" evidence="16">
    <location>
        <begin position="701"/>
        <end position="720"/>
    </location>
</feature>
<dbReference type="Pfam" id="PF00512">
    <property type="entry name" value="HisKA"/>
    <property type="match status" value="1"/>
</dbReference>
<keyword evidence="15" id="KW-0175">Coiled coil</keyword>
<comment type="subcellular location">
    <subcellularLocation>
        <location evidence="3">Cell membrane</location>
    </subcellularLocation>
    <subcellularLocation>
        <location evidence="2">Membrane</location>
        <topology evidence="2">Multi-pass membrane protein</topology>
    </subcellularLocation>
</comment>
<keyword evidence="13 17" id="KW-0472">Membrane</keyword>
<evidence type="ECO:0000256" key="7">
    <source>
        <dbReference type="ARBA" id="ARBA00022692"/>
    </source>
</evidence>
<keyword evidence="6" id="KW-0808">Transferase</keyword>
<dbReference type="SUPFAM" id="SSF55874">
    <property type="entry name" value="ATPase domain of HSP90 chaperone/DNA topoisomerase II/histidine kinase"/>
    <property type="match status" value="1"/>
</dbReference>
<feature type="signal peptide" evidence="18">
    <location>
        <begin position="1"/>
        <end position="21"/>
    </location>
</feature>
<keyword evidence="12" id="KW-0902">Two-component regulatory system</keyword>
<comment type="catalytic activity">
    <reaction evidence="1">
        <text>ATP + protein L-histidine = ADP + protein N-phospho-L-histidine.</text>
        <dbReference type="EC" id="2.7.13.3"/>
    </reaction>
</comment>
<dbReference type="InterPro" id="IPR003594">
    <property type="entry name" value="HATPase_dom"/>
</dbReference>
<evidence type="ECO:0000256" key="13">
    <source>
        <dbReference type="ARBA" id="ARBA00023136"/>
    </source>
</evidence>
<keyword evidence="8" id="KW-0547">Nucleotide-binding</keyword>
<evidence type="ECO:0000313" key="23">
    <source>
        <dbReference type="Proteomes" id="UP001499978"/>
    </source>
</evidence>
<keyword evidence="10" id="KW-0067">ATP-binding</keyword>
<reference evidence="22 23" key="1">
    <citation type="journal article" date="2019" name="Int. J. Syst. Evol. Microbiol.">
        <title>The Global Catalogue of Microorganisms (GCM) 10K type strain sequencing project: providing services to taxonomists for standard genome sequencing and annotation.</title>
        <authorList>
            <consortium name="The Broad Institute Genomics Platform"/>
            <consortium name="The Broad Institute Genome Sequencing Center for Infectious Disease"/>
            <person name="Wu L."/>
            <person name="Ma J."/>
        </authorList>
    </citation>
    <scope>NUCLEOTIDE SEQUENCE [LARGE SCALE GENOMIC DNA]</scope>
    <source>
        <strain evidence="22 23">JCM 3367</strain>
    </source>
</reference>
<dbReference type="PROSITE" id="PS50839">
    <property type="entry name" value="CHASE"/>
    <property type="match status" value="1"/>
</dbReference>
<dbReference type="CDD" id="cd00082">
    <property type="entry name" value="HisKA"/>
    <property type="match status" value="1"/>
</dbReference>
<dbReference type="PRINTS" id="PR00344">
    <property type="entry name" value="BCTRLSENSOR"/>
</dbReference>
<feature type="chain" id="PRO_5046532782" description="Sensor-like histidine kinase SenX3" evidence="18">
    <location>
        <begin position="22"/>
        <end position="720"/>
    </location>
</feature>
<gene>
    <name evidence="22" type="ORF">GCM10010201_09060</name>
</gene>
<feature type="domain" description="Histidine kinase" evidence="19">
    <location>
        <begin position="486"/>
        <end position="702"/>
    </location>
</feature>
<dbReference type="InterPro" id="IPR005467">
    <property type="entry name" value="His_kinase_dom"/>
</dbReference>
<evidence type="ECO:0000256" key="18">
    <source>
        <dbReference type="SAM" id="SignalP"/>
    </source>
</evidence>
<evidence type="ECO:0000256" key="16">
    <source>
        <dbReference type="SAM" id="MobiDB-lite"/>
    </source>
</evidence>
<sequence length="720" mass="74995">MATLVAMLCTLLALGAGAMLAQGQRQAAIQQLDRRAVVAAGAVAAEGGRYIDSLRLVAAAVGGDPAPTRSRFGAIVAPLAAMRLAGATSIAYLVPATTAQIPATQALWRSRQSADLVLNPAPGLDEHIFSVLSVPLDGGVPRTGIDAARAPAPAQALREARRTGQPAISAPYQLIIDENLPPDQRQLSFSLTVPVFGPAADDGRRPFRGWVIMGLRGKDFIAGTLTTASQGLVDVTLSAADAAPVASLRAAATGRRDLVRRVSVTIADKQWQLTAAAAGRRLPGGSTGLPTVVMIGGVVVGLLLGGLVWLLATGRDRAQTQVDAATADLAEAEADARAQAELFSAILESVSDGVGVVDGDGEFVVHNPAARKILGLDVDLGDPDSWSDYYGLFLPDGKTPFPTERLPLVRALRGEPSDHVEMVIRNEAQPAGVPVTVSGRPLGGGRPGAVAVFHDISEQKAVQARLDRTIAELTEREADLQAFAGVVAHDLKAPLTTMAGYAELLEDLTNAWEPETLATAIARITGGVQRMRQLIDDLLAYATARDGQIAPRPVDLQALAAEVLADRVAATGDPRGAPAIFVGDLPPVAADPAMARQLLENLLGNALKFTQPGQPARIDITGSRSADGVVTIEVADRGIGIPTEQQPKVFTAFHRADRRTYEGTGLGLAICKRIVERHGGTIVAGDNPGGGARITFTLPGARQRASEQRQVSAAPAAAGR</sequence>
<evidence type="ECO:0000259" key="21">
    <source>
        <dbReference type="PROSITE" id="PS50839"/>
    </source>
</evidence>
<feature type="domain" description="CHASE" evidence="21">
    <location>
        <begin position="135"/>
        <end position="215"/>
    </location>
</feature>
<evidence type="ECO:0000259" key="20">
    <source>
        <dbReference type="PROSITE" id="PS50112"/>
    </source>
</evidence>
<evidence type="ECO:0000256" key="12">
    <source>
        <dbReference type="ARBA" id="ARBA00023012"/>
    </source>
</evidence>
<dbReference type="SMART" id="SM01079">
    <property type="entry name" value="CHASE"/>
    <property type="match status" value="1"/>
</dbReference>
<protein>
    <recommendedName>
        <fullName evidence="14">Sensor-like histidine kinase SenX3</fullName>
        <ecNumber evidence="4">2.7.13.3</ecNumber>
    </recommendedName>
</protein>
<dbReference type="Gene3D" id="1.10.287.130">
    <property type="match status" value="1"/>
</dbReference>
<keyword evidence="11 17" id="KW-1133">Transmembrane helix</keyword>
<dbReference type="EC" id="2.7.13.3" evidence="4"/>
<dbReference type="PROSITE" id="PS50112">
    <property type="entry name" value="PAS"/>
    <property type="match status" value="1"/>
</dbReference>
<evidence type="ECO:0000256" key="17">
    <source>
        <dbReference type="SAM" id="Phobius"/>
    </source>
</evidence>
<dbReference type="SMART" id="SM00387">
    <property type="entry name" value="HATPase_c"/>
    <property type="match status" value="1"/>
</dbReference>
<keyword evidence="18" id="KW-0732">Signal</keyword>
<evidence type="ECO:0000256" key="6">
    <source>
        <dbReference type="ARBA" id="ARBA00022679"/>
    </source>
</evidence>
<dbReference type="Pfam" id="PF03924">
    <property type="entry name" value="CHASE"/>
    <property type="match status" value="1"/>
</dbReference>
<name>A0ABN3N9U7_9ACTN</name>
<evidence type="ECO:0000256" key="15">
    <source>
        <dbReference type="SAM" id="Coils"/>
    </source>
</evidence>
<dbReference type="InterPro" id="IPR013656">
    <property type="entry name" value="PAS_4"/>
</dbReference>
<feature type="transmembrane region" description="Helical" evidence="17">
    <location>
        <begin position="289"/>
        <end position="312"/>
    </location>
</feature>
<dbReference type="SMART" id="SM00388">
    <property type="entry name" value="HisKA"/>
    <property type="match status" value="1"/>
</dbReference>
<dbReference type="PANTHER" id="PTHR42878">
    <property type="entry name" value="TWO-COMPONENT HISTIDINE KINASE"/>
    <property type="match status" value="1"/>
</dbReference>
<dbReference type="EMBL" id="BAAARY010000003">
    <property type="protein sequence ID" value="GAA2514994.1"/>
    <property type="molecule type" value="Genomic_DNA"/>
</dbReference>
<dbReference type="Gene3D" id="3.30.565.10">
    <property type="entry name" value="Histidine kinase-like ATPase, C-terminal domain"/>
    <property type="match status" value="1"/>
</dbReference>
<dbReference type="Pfam" id="PF08448">
    <property type="entry name" value="PAS_4"/>
    <property type="match status" value="1"/>
</dbReference>
<evidence type="ECO:0000256" key="8">
    <source>
        <dbReference type="ARBA" id="ARBA00022741"/>
    </source>
</evidence>
<evidence type="ECO:0000256" key="10">
    <source>
        <dbReference type="ARBA" id="ARBA00022840"/>
    </source>
</evidence>
<evidence type="ECO:0000256" key="3">
    <source>
        <dbReference type="ARBA" id="ARBA00004236"/>
    </source>
</evidence>
<dbReference type="Gene3D" id="3.30.450.350">
    <property type="entry name" value="CHASE domain"/>
    <property type="match status" value="1"/>
</dbReference>
<dbReference type="NCBIfam" id="TIGR00229">
    <property type="entry name" value="sensory_box"/>
    <property type="match status" value="1"/>
</dbReference>
<dbReference type="Proteomes" id="UP001499978">
    <property type="component" value="Unassembled WGS sequence"/>
</dbReference>
<keyword evidence="23" id="KW-1185">Reference proteome</keyword>
<feature type="domain" description="PAS" evidence="20">
    <location>
        <begin position="339"/>
        <end position="376"/>
    </location>
</feature>
<evidence type="ECO:0000259" key="19">
    <source>
        <dbReference type="PROSITE" id="PS50109"/>
    </source>
</evidence>
<evidence type="ECO:0000256" key="1">
    <source>
        <dbReference type="ARBA" id="ARBA00000085"/>
    </source>
</evidence>
<dbReference type="PANTHER" id="PTHR42878:SF7">
    <property type="entry name" value="SENSOR HISTIDINE KINASE GLRK"/>
    <property type="match status" value="1"/>
</dbReference>
<dbReference type="InterPro" id="IPR004358">
    <property type="entry name" value="Sig_transdc_His_kin-like_C"/>
</dbReference>
<evidence type="ECO:0000256" key="14">
    <source>
        <dbReference type="ARBA" id="ARBA00039401"/>
    </source>
</evidence>
<dbReference type="PROSITE" id="PS50109">
    <property type="entry name" value="HIS_KIN"/>
    <property type="match status" value="1"/>
</dbReference>
<evidence type="ECO:0000256" key="5">
    <source>
        <dbReference type="ARBA" id="ARBA00022553"/>
    </source>
</evidence>
<comment type="caution">
    <text evidence="22">The sequence shown here is derived from an EMBL/GenBank/DDBJ whole genome shotgun (WGS) entry which is preliminary data.</text>
</comment>
<keyword evidence="7 17" id="KW-0812">Transmembrane</keyword>
<evidence type="ECO:0000313" key="22">
    <source>
        <dbReference type="EMBL" id="GAA2514994.1"/>
    </source>
</evidence>
<dbReference type="InterPro" id="IPR006189">
    <property type="entry name" value="CHASE_dom"/>
</dbReference>
<dbReference type="InterPro" id="IPR042240">
    <property type="entry name" value="CHASE_sf"/>
</dbReference>
<keyword evidence="5" id="KW-0597">Phosphoprotein</keyword>
<dbReference type="InterPro" id="IPR036097">
    <property type="entry name" value="HisK_dim/P_sf"/>
</dbReference>
<accession>A0ABN3N9U7</accession>
<evidence type="ECO:0000256" key="2">
    <source>
        <dbReference type="ARBA" id="ARBA00004141"/>
    </source>
</evidence>
<keyword evidence="9" id="KW-0418">Kinase</keyword>
<dbReference type="CDD" id="cd16922">
    <property type="entry name" value="HATPase_EvgS-ArcB-TorS-like"/>
    <property type="match status" value="1"/>
</dbReference>
<evidence type="ECO:0000256" key="9">
    <source>
        <dbReference type="ARBA" id="ARBA00022777"/>
    </source>
</evidence>
<evidence type="ECO:0000256" key="11">
    <source>
        <dbReference type="ARBA" id="ARBA00022989"/>
    </source>
</evidence>
<dbReference type="Gene3D" id="3.30.450.20">
    <property type="entry name" value="PAS domain"/>
    <property type="match status" value="1"/>
</dbReference>
<dbReference type="InterPro" id="IPR036890">
    <property type="entry name" value="HATPase_C_sf"/>
</dbReference>